<organism evidence="2 3">
    <name type="scientific">Nemorincola caseinilytica</name>
    <dbReference type="NCBI Taxonomy" id="2054315"/>
    <lineage>
        <taxon>Bacteria</taxon>
        <taxon>Pseudomonadati</taxon>
        <taxon>Bacteroidota</taxon>
        <taxon>Chitinophagia</taxon>
        <taxon>Chitinophagales</taxon>
        <taxon>Chitinophagaceae</taxon>
        <taxon>Nemorincola</taxon>
    </lineage>
</organism>
<feature type="domain" description="Protein glutaminase" evidence="1">
    <location>
        <begin position="179"/>
        <end position="296"/>
    </location>
</feature>
<comment type="caution">
    <text evidence="2">The sequence shown here is derived from an EMBL/GenBank/DDBJ whole genome shotgun (WGS) entry which is preliminary data.</text>
</comment>
<evidence type="ECO:0000313" key="2">
    <source>
        <dbReference type="EMBL" id="GAA4463404.1"/>
    </source>
</evidence>
<dbReference type="Gene3D" id="3.10.620.30">
    <property type="match status" value="1"/>
</dbReference>
<dbReference type="EMBL" id="BAABFA010000008">
    <property type="protein sequence ID" value="GAA4463404.1"/>
    <property type="molecule type" value="Genomic_DNA"/>
</dbReference>
<gene>
    <name evidence="2" type="ORF">GCM10023093_11770</name>
</gene>
<accession>A0ABP8NC56</accession>
<protein>
    <recommendedName>
        <fullName evidence="1">Protein glutaminase domain-containing protein</fullName>
    </recommendedName>
</protein>
<name>A0ABP8NC56_9BACT</name>
<evidence type="ECO:0000259" key="1">
    <source>
        <dbReference type="Pfam" id="PF18626"/>
    </source>
</evidence>
<sequence>MVLLSDSCIKKDNPILQRGAKCSSGPHTDENNTATSLATTGEAMPAGGYHTLSSKVTVAGIRNIEGSASVEVMFNENTEFFTVTGTTLVQTVKDALKNNRQLSISFDPWKGVLVSAAYVPVSGGLSTTARTTVNGAAGARAIDLKKVSNEQIDNPSAMGVLNTTDPGLNNVIPDFTTAQLMFDYITRQCCYLPGPYAIDYCIPFQYCIDGCYARAHKMCWIINNRYKYGTKKIFSFANSGSDKLCVQGQKWGGCCIRWWYHVAPLVTVQTPTGPKAYVFDPAMFNQPVLLSTWLHAQENPACAAGFTPNVTMINVQPTSSYAPSGSSGMTFSTDPAYTATNNTLDNYAALITCP</sequence>
<dbReference type="Proteomes" id="UP001500067">
    <property type="component" value="Unassembled WGS sequence"/>
</dbReference>
<reference evidence="3" key="1">
    <citation type="journal article" date="2019" name="Int. J. Syst. Evol. Microbiol.">
        <title>The Global Catalogue of Microorganisms (GCM) 10K type strain sequencing project: providing services to taxonomists for standard genome sequencing and annotation.</title>
        <authorList>
            <consortium name="The Broad Institute Genomics Platform"/>
            <consortium name="The Broad Institute Genome Sequencing Center for Infectious Disease"/>
            <person name="Wu L."/>
            <person name="Ma J."/>
        </authorList>
    </citation>
    <scope>NUCLEOTIDE SEQUENCE [LARGE SCALE GENOMIC DNA]</scope>
    <source>
        <strain evidence="3">JCM 32105</strain>
    </source>
</reference>
<keyword evidence="3" id="KW-1185">Reference proteome</keyword>
<dbReference type="Pfam" id="PF18626">
    <property type="entry name" value="Gln_deamidase_2"/>
    <property type="match status" value="1"/>
</dbReference>
<evidence type="ECO:0000313" key="3">
    <source>
        <dbReference type="Proteomes" id="UP001500067"/>
    </source>
</evidence>
<proteinExistence type="predicted"/>
<dbReference type="InterPro" id="IPR041325">
    <property type="entry name" value="Gln_deamidase_2"/>
</dbReference>